<dbReference type="EMBL" id="GBRH01199489">
    <property type="protein sequence ID" value="JAD98406.1"/>
    <property type="molecule type" value="Transcribed_RNA"/>
</dbReference>
<name>A0A0A9EEB0_ARUDO</name>
<evidence type="ECO:0000256" key="1">
    <source>
        <dbReference type="SAM" id="MobiDB-lite"/>
    </source>
</evidence>
<feature type="compositionally biased region" description="Basic and acidic residues" evidence="1">
    <location>
        <begin position="33"/>
        <end position="50"/>
    </location>
</feature>
<reference evidence="2" key="2">
    <citation type="journal article" date="2015" name="Data Brief">
        <title>Shoot transcriptome of the giant reed, Arundo donax.</title>
        <authorList>
            <person name="Barrero R.A."/>
            <person name="Guerrero F.D."/>
            <person name="Moolhuijzen P."/>
            <person name="Goolsby J.A."/>
            <person name="Tidwell J."/>
            <person name="Bellgard S.E."/>
            <person name="Bellgard M.I."/>
        </authorList>
    </citation>
    <scope>NUCLEOTIDE SEQUENCE</scope>
    <source>
        <tissue evidence="2">Shoot tissue taken approximately 20 cm above the soil surface</tissue>
    </source>
</reference>
<sequence>MQAQFSGPEYLTRHSTRGHRSVSEQSTATAIRRQSEFQRDMDKQKLPPAS</sequence>
<dbReference type="AlphaFoldDB" id="A0A0A9EEB0"/>
<feature type="region of interest" description="Disordered" evidence="1">
    <location>
        <begin position="1"/>
        <end position="50"/>
    </location>
</feature>
<proteinExistence type="predicted"/>
<organism evidence="2">
    <name type="scientific">Arundo donax</name>
    <name type="common">Giant reed</name>
    <name type="synonym">Donax arundinaceus</name>
    <dbReference type="NCBI Taxonomy" id="35708"/>
    <lineage>
        <taxon>Eukaryota</taxon>
        <taxon>Viridiplantae</taxon>
        <taxon>Streptophyta</taxon>
        <taxon>Embryophyta</taxon>
        <taxon>Tracheophyta</taxon>
        <taxon>Spermatophyta</taxon>
        <taxon>Magnoliopsida</taxon>
        <taxon>Liliopsida</taxon>
        <taxon>Poales</taxon>
        <taxon>Poaceae</taxon>
        <taxon>PACMAD clade</taxon>
        <taxon>Arundinoideae</taxon>
        <taxon>Arundineae</taxon>
        <taxon>Arundo</taxon>
    </lineage>
</organism>
<protein>
    <submittedName>
        <fullName evidence="2">Uncharacterized protein</fullName>
    </submittedName>
</protein>
<evidence type="ECO:0000313" key="2">
    <source>
        <dbReference type="EMBL" id="JAD98406.1"/>
    </source>
</evidence>
<accession>A0A0A9EEB0</accession>
<reference evidence="2" key="1">
    <citation type="submission" date="2014-09" db="EMBL/GenBank/DDBJ databases">
        <authorList>
            <person name="Magalhaes I.L.F."/>
            <person name="Oliveira U."/>
            <person name="Santos F.R."/>
            <person name="Vidigal T.H.D.A."/>
            <person name="Brescovit A.D."/>
            <person name="Santos A.J."/>
        </authorList>
    </citation>
    <scope>NUCLEOTIDE SEQUENCE</scope>
    <source>
        <tissue evidence="2">Shoot tissue taken approximately 20 cm above the soil surface</tissue>
    </source>
</reference>